<dbReference type="InterPro" id="IPR023606">
    <property type="entry name" value="CoA-Trfase_III_dom_1_sf"/>
</dbReference>
<dbReference type="AlphaFoldDB" id="A0A2N0VGP7"/>
<protein>
    <submittedName>
        <fullName evidence="2">Carnitine dehydratase</fullName>
    </submittedName>
</protein>
<name>A0A2N0VGP7_9BACT</name>
<evidence type="ECO:0000256" key="1">
    <source>
        <dbReference type="ARBA" id="ARBA00022679"/>
    </source>
</evidence>
<proteinExistence type="predicted"/>
<dbReference type="InterPro" id="IPR050483">
    <property type="entry name" value="CoA-transferase_III_domain"/>
</dbReference>
<dbReference type="PANTHER" id="PTHR48207">
    <property type="entry name" value="SUCCINATE--HYDROXYMETHYLGLUTARATE COA-TRANSFERASE"/>
    <property type="match status" value="1"/>
</dbReference>
<dbReference type="OrthoDB" id="9797653at2"/>
<organism evidence="2 3">
    <name type="scientific">Rhodohalobacter barkolensis</name>
    <dbReference type="NCBI Taxonomy" id="2053187"/>
    <lineage>
        <taxon>Bacteria</taxon>
        <taxon>Pseudomonadati</taxon>
        <taxon>Balneolota</taxon>
        <taxon>Balneolia</taxon>
        <taxon>Balneolales</taxon>
        <taxon>Balneolaceae</taxon>
        <taxon>Rhodohalobacter</taxon>
    </lineage>
</organism>
<dbReference type="Gene3D" id="3.40.50.10540">
    <property type="entry name" value="Crotonobetainyl-coa:carnitine coa-transferase, domain 1"/>
    <property type="match status" value="1"/>
</dbReference>
<accession>A0A2N0VGP7</accession>
<dbReference type="InterPro" id="IPR003673">
    <property type="entry name" value="CoA-Trfase_fam_III"/>
</dbReference>
<keyword evidence="3" id="KW-1185">Reference proteome</keyword>
<dbReference type="EMBL" id="PISP01000003">
    <property type="protein sequence ID" value="PKD43328.1"/>
    <property type="molecule type" value="Genomic_DNA"/>
</dbReference>
<dbReference type="SUPFAM" id="SSF89796">
    <property type="entry name" value="CoA-transferase family III (CaiB/BaiF)"/>
    <property type="match status" value="1"/>
</dbReference>
<dbReference type="Proteomes" id="UP000233398">
    <property type="component" value="Unassembled WGS sequence"/>
</dbReference>
<evidence type="ECO:0000313" key="2">
    <source>
        <dbReference type="EMBL" id="PKD43328.1"/>
    </source>
</evidence>
<dbReference type="PANTHER" id="PTHR48207:SF3">
    <property type="entry name" value="SUCCINATE--HYDROXYMETHYLGLUTARATE COA-TRANSFERASE"/>
    <property type="match status" value="1"/>
</dbReference>
<comment type="caution">
    <text evidence="2">The sequence shown here is derived from an EMBL/GenBank/DDBJ whole genome shotgun (WGS) entry which is preliminary data.</text>
</comment>
<reference evidence="2 3" key="1">
    <citation type="submission" date="2017-11" db="EMBL/GenBank/DDBJ databases">
        <title>Rhodohalobacter 15182 sp. nov., isolated from a salt lake.</title>
        <authorList>
            <person name="Han S."/>
        </authorList>
    </citation>
    <scope>NUCLEOTIDE SEQUENCE [LARGE SCALE GENOMIC DNA]</scope>
    <source>
        <strain evidence="2 3">15182</strain>
    </source>
</reference>
<dbReference type="GO" id="GO:0008410">
    <property type="term" value="F:CoA-transferase activity"/>
    <property type="evidence" value="ECO:0007669"/>
    <property type="project" value="TreeGrafter"/>
</dbReference>
<gene>
    <name evidence="2" type="ORF">CWD77_12005</name>
</gene>
<dbReference type="Gene3D" id="3.30.1540.10">
    <property type="entry name" value="formyl-coa transferase, domain 3"/>
    <property type="match status" value="1"/>
</dbReference>
<evidence type="ECO:0000313" key="3">
    <source>
        <dbReference type="Proteomes" id="UP000233398"/>
    </source>
</evidence>
<sequence>MKFQPLKNVTVVSVEQAVSAPFASCRLADAGARVIKVERESGDFARDYDDSVNGESTYFAWVNRGKESVRINLKSKEGKKLFLNLVKKADVLIQNLKPGSMKKLGFGSESLREKYPKLITCDISGYGEEGEYSEMKAYDNLVQAESGLIDVTGDDDMRAKVGISIADISTGMHAYSAILEALMHRDQTGEGVSIKLSMFDSMADWMMVPWFHQKYAGRTPKRKGVFHAEIAPYGPFKTSDGREVMVGIQNEREWKRFCDGVLSGLIHFEDPKFSSNSNRVKHVEELNELIQSRIDQLSHQQTVELLKKHQIAFANLNTLRQFSEHPQLRLTDVEMNGELIKMADRPAQFIGFSTEFGPIPALGEHDEKIRKEFGS</sequence>
<keyword evidence="1" id="KW-0808">Transferase</keyword>
<dbReference type="InterPro" id="IPR044855">
    <property type="entry name" value="CoA-Trfase_III_dom3_sf"/>
</dbReference>
<dbReference type="RefSeq" id="WP_101073803.1">
    <property type="nucleotide sequence ID" value="NZ_PISP01000003.1"/>
</dbReference>
<dbReference type="Pfam" id="PF02515">
    <property type="entry name" value="CoA_transf_3"/>
    <property type="match status" value="1"/>
</dbReference>